<sequence length="139" mass="15443">MRKRTDACVFRNALYPDLHGQAVVLCLFVAQLALQVSTASRRADTCLEAAAPSFSTSSSFLKRASFSCSRVSRSSLRAKVKVRSHVRLFRQKQAEPHLLWSVSSCIFSMERRSREFSRSVTSSSLVTSASSSCCSAIRR</sequence>
<comment type="caution">
    <text evidence="1">The sequence shown here is derived from an EMBL/GenBank/DDBJ whole genome shotgun (WGS) entry which is preliminary data.</text>
</comment>
<dbReference type="EMBL" id="JAFBMS010000121">
    <property type="protein sequence ID" value="KAG9335364.1"/>
    <property type="molecule type" value="Genomic_DNA"/>
</dbReference>
<accession>A0A8T2N5U6</accession>
<dbReference type="AlphaFoldDB" id="A0A8T2N5U6"/>
<keyword evidence="2" id="KW-1185">Reference proteome</keyword>
<dbReference type="Proteomes" id="UP000824540">
    <property type="component" value="Unassembled WGS sequence"/>
</dbReference>
<organism evidence="1 2">
    <name type="scientific">Albula glossodonta</name>
    <name type="common">roundjaw bonefish</name>
    <dbReference type="NCBI Taxonomy" id="121402"/>
    <lineage>
        <taxon>Eukaryota</taxon>
        <taxon>Metazoa</taxon>
        <taxon>Chordata</taxon>
        <taxon>Craniata</taxon>
        <taxon>Vertebrata</taxon>
        <taxon>Euteleostomi</taxon>
        <taxon>Actinopterygii</taxon>
        <taxon>Neopterygii</taxon>
        <taxon>Teleostei</taxon>
        <taxon>Albuliformes</taxon>
        <taxon>Albulidae</taxon>
        <taxon>Albula</taxon>
    </lineage>
</organism>
<gene>
    <name evidence="1" type="ORF">JZ751_005286</name>
</gene>
<reference evidence="1" key="1">
    <citation type="thesis" date="2021" institute="BYU ScholarsArchive" country="Provo, UT, USA">
        <title>Applications of and Algorithms for Genome Assembly and Genomic Analyses with an Emphasis on Marine Teleosts.</title>
        <authorList>
            <person name="Pickett B.D."/>
        </authorList>
    </citation>
    <scope>NUCLEOTIDE SEQUENCE</scope>
    <source>
        <strain evidence="1">HI-2016</strain>
    </source>
</reference>
<protein>
    <submittedName>
        <fullName evidence="1">Uncharacterized protein</fullName>
    </submittedName>
</protein>
<name>A0A8T2N5U6_9TELE</name>
<proteinExistence type="predicted"/>
<evidence type="ECO:0000313" key="1">
    <source>
        <dbReference type="EMBL" id="KAG9335364.1"/>
    </source>
</evidence>
<evidence type="ECO:0000313" key="2">
    <source>
        <dbReference type="Proteomes" id="UP000824540"/>
    </source>
</evidence>